<accession>A0ACB8RH36</accession>
<reference evidence="1" key="1">
    <citation type="submission" date="2021-02" db="EMBL/GenBank/DDBJ databases">
        <authorList>
            <consortium name="DOE Joint Genome Institute"/>
            <person name="Ahrendt S."/>
            <person name="Looney B.P."/>
            <person name="Miyauchi S."/>
            <person name="Morin E."/>
            <person name="Drula E."/>
            <person name="Courty P.E."/>
            <person name="Chicoki N."/>
            <person name="Fauchery L."/>
            <person name="Kohler A."/>
            <person name="Kuo A."/>
            <person name="Labutti K."/>
            <person name="Pangilinan J."/>
            <person name="Lipzen A."/>
            <person name="Riley R."/>
            <person name="Andreopoulos W."/>
            <person name="He G."/>
            <person name="Johnson J."/>
            <person name="Barry K.W."/>
            <person name="Grigoriev I.V."/>
            <person name="Nagy L."/>
            <person name="Hibbett D."/>
            <person name="Henrissat B."/>
            <person name="Matheny P.B."/>
            <person name="Labbe J."/>
            <person name="Martin F."/>
        </authorList>
    </citation>
    <scope>NUCLEOTIDE SEQUENCE</scope>
    <source>
        <strain evidence="1">FP105234-sp</strain>
    </source>
</reference>
<dbReference type="EMBL" id="MU276019">
    <property type="protein sequence ID" value="KAI0043428.1"/>
    <property type="molecule type" value="Genomic_DNA"/>
</dbReference>
<name>A0ACB8RH36_9AGAM</name>
<organism evidence="1 2">
    <name type="scientific">Auriscalpium vulgare</name>
    <dbReference type="NCBI Taxonomy" id="40419"/>
    <lineage>
        <taxon>Eukaryota</taxon>
        <taxon>Fungi</taxon>
        <taxon>Dikarya</taxon>
        <taxon>Basidiomycota</taxon>
        <taxon>Agaricomycotina</taxon>
        <taxon>Agaricomycetes</taxon>
        <taxon>Russulales</taxon>
        <taxon>Auriscalpiaceae</taxon>
        <taxon>Auriscalpium</taxon>
    </lineage>
</organism>
<evidence type="ECO:0000313" key="1">
    <source>
        <dbReference type="EMBL" id="KAI0043428.1"/>
    </source>
</evidence>
<protein>
    <submittedName>
        <fullName evidence="1">Uncharacterized protein</fullName>
    </submittedName>
</protein>
<proteinExistence type="predicted"/>
<evidence type="ECO:0000313" key="2">
    <source>
        <dbReference type="Proteomes" id="UP000814033"/>
    </source>
</evidence>
<gene>
    <name evidence="1" type="ORF">FA95DRAFT_403879</name>
</gene>
<reference evidence="1" key="2">
    <citation type="journal article" date="2022" name="New Phytol.">
        <title>Evolutionary transition to the ectomycorrhizal habit in the genomes of a hyperdiverse lineage of mushroom-forming fungi.</title>
        <authorList>
            <person name="Looney B."/>
            <person name="Miyauchi S."/>
            <person name="Morin E."/>
            <person name="Drula E."/>
            <person name="Courty P.E."/>
            <person name="Kohler A."/>
            <person name="Kuo A."/>
            <person name="LaButti K."/>
            <person name="Pangilinan J."/>
            <person name="Lipzen A."/>
            <person name="Riley R."/>
            <person name="Andreopoulos W."/>
            <person name="He G."/>
            <person name="Johnson J."/>
            <person name="Nolan M."/>
            <person name="Tritt A."/>
            <person name="Barry K.W."/>
            <person name="Grigoriev I.V."/>
            <person name="Nagy L.G."/>
            <person name="Hibbett D."/>
            <person name="Henrissat B."/>
            <person name="Matheny P.B."/>
            <person name="Labbe J."/>
            <person name="Martin F.M."/>
        </authorList>
    </citation>
    <scope>NUCLEOTIDE SEQUENCE</scope>
    <source>
        <strain evidence="1">FP105234-sp</strain>
    </source>
</reference>
<keyword evidence="2" id="KW-1185">Reference proteome</keyword>
<sequence>MFFLDACSRPSDRTYATNISPPISRLPLELLARIFLLTARESPSYASRHYRGSLTEQPQEDIHYELGWIETIPRVCRLWKDVAFASSHLWCHFDFRFSDEWITTTLSRAKMSPINIVITHGCNITMQHVALLTAHLPHTRTLQLTHEELLRRFRICFRP</sequence>
<comment type="caution">
    <text evidence="1">The sequence shown here is derived from an EMBL/GenBank/DDBJ whole genome shotgun (WGS) entry which is preliminary data.</text>
</comment>
<dbReference type="Proteomes" id="UP000814033">
    <property type="component" value="Unassembled WGS sequence"/>
</dbReference>